<evidence type="ECO:0000313" key="2">
    <source>
        <dbReference type="EMBL" id="KAK7485356.1"/>
    </source>
</evidence>
<keyword evidence="1" id="KW-0812">Transmembrane</keyword>
<evidence type="ECO:0000256" key="1">
    <source>
        <dbReference type="SAM" id="Phobius"/>
    </source>
</evidence>
<dbReference type="EMBL" id="JACVVK020000196">
    <property type="protein sequence ID" value="KAK7485356.1"/>
    <property type="molecule type" value="Genomic_DNA"/>
</dbReference>
<name>A0ABD0KE13_9CAEN</name>
<protein>
    <submittedName>
        <fullName evidence="2">Uncharacterized protein</fullName>
    </submittedName>
</protein>
<keyword evidence="3" id="KW-1185">Reference proteome</keyword>
<organism evidence="2 3">
    <name type="scientific">Batillaria attramentaria</name>
    <dbReference type="NCBI Taxonomy" id="370345"/>
    <lineage>
        <taxon>Eukaryota</taxon>
        <taxon>Metazoa</taxon>
        <taxon>Spiralia</taxon>
        <taxon>Lophotrochozoa</taxon>
        <taxon>Mollusca</taxon>
        <taxon>Gastropoda</taxon>
        <taxon>Caenogastropoda</taxon>
        <taxon>Sorbeoconcha</taxon>
        <taxon>Cerithioidea</taxon>
        <taxon>Batillariidae</taxon>
        <taxon>Batillaria</taxon>
    </lineage>
</organism>
<sequence>MSCQLRVAPSRLLTLSARWWHVDTRAVSTSKLTFDVWAKLLLLYVCVLACLLIGPSLSLRDNEETKFEKSLMGGEHLCYISGDPHLHGFGGASADVDLPCSFRAAKFVTKNVRGVSSRASCTIHVNATNQFLDGRYVVSSVNIRVGLDDAAHEHHNSFDVYKTFNYSMNDSTIYNVRMNKHL</sequence>
<feature type="transmembrane region" description="Helical" evidence="1">
    <location>
        <begin position="36"/>
        <end position="59"/>
    </location>
</feature>
<keyword evidence="1" id="KW-0472">Membrane</keyword>
<accession>A0ABD0KE13</accession>
<keyword evidence="1" id="KW-1133">Transmembrane helix</keyword>
<dbReference type="Proteomes" id="UP001519460">
    <property type="component" value="Unassembled WGS sequence"/>
</dbReference>
<dbReference type="AlphaFoldDB" id="A0ABD0KE13"/>
<comment type="caution">
    <text evidence="2">The sequence shown here is derived from an EMBL/GenBank/DDBJ whole genome shotgun (WGS) entry which is preliminary data.</text>
</comment>
<reference evidence="2 3" key="1">
    <citation type="journal article" date="2023" name="Sci. Data">
        <title>Genome assembly of the Korean intertidal mud-creeper Batillaria attramentaria.</title>
        <authorList>
            <person name="Patra A.K."/>
            <person name="Ho P.T."/>
            <person name="Jun S."/>
            <person name="Lee S.J."/>
            <person name="Kim Y."/>
            <person name="Won Y.J."/>
        </authorList>
    </citation>
    <scope>NUCLEOTIDE SEQUENCE [LARGE SCALE GENOMIC DNA]</scope>
    <source>
        <strain evidence="2">Wonlab-2016</strain>
    </source>
</reference>
<gene>
    <name evidence="2" type="ORF">BaRGS_00023455</name>
</gene>
<proteinExistence type="predicted"/>
<evidence type="ECO:0000313" key="3">
    <source>
        <dbReference type="Proteomes" id="UP001519460"/>
    </source>
</evidence>